<feature type="transmembrane region" description="Helical" evidence="10">
    <location>
        <begin position="440"/>
        <end position="460"/>
    </location>
</feature>
<keyword evidence="12" id="KW-1185">Reference proteome</keyword>
<dbReference type="STRING" id="796925.A0A137PD72"/>
<dbReference type="OMA" id="RYEYARE"/>
<dbReference type="UniPathway" id="UPA00378"/>
<dbReference type="PANTHER" id="PTHR21049">
    <property type="entry name" value="RIBOPHORIN I"/>
    <property type="match status" value="1"/>
</dbReference>
<reference evidence="11 12" key="1">
    <citation type="journal article" date="2015" name="Genome Biol. Evol.">
        <title>Phylogenomic analyses indicate that early fungi evolved digesting cell walls of algal ancestors of land plants.</title>
        <authorList>
            <person name="Chang Y."/>
            <person name="Wang S."/>
            <person name="Sekimoto S."/>
            <person name="Aerts A.L."/>
            <person name="Choi C."/>
            <person name="Clum A."/>
            <person name="LaButti K.M."/>
            <person name="Lindquist E.A."/>
            <person name="Yee Ngan C."/>
            <person name="Ohm R.A."/>
            <person name="Salamov A.A."/>
            <person name="Grigoriev I.V."/>
            <person name="Spatafora J.W."/>
            <person name="Berbee M.L."/>
        </authorList>
    </citation>
    <scope>NUCLEOTIDE SEQUENCE [LARGE SCALE GENOMIC DNA]</scope>
    <source>
        <strain evidence="11 12">NRRL 28638</strain>
    </source>
</reference>
<evidence type="ECO:0000256" key="1">
    <source>
        <dbReference type="ARBA" id="ARBA00002791"/>
    </source>
</evidence>
<dbReference type="InterPro" id="IPR007676">
    <property type="entry name" value="Ribophorin_I"/>
</dbReference>
<accession>A0A137PD72</accession>
<dbReference type="AlphaFoldDB" id="A0A137PD72"/>
<evidence type="ECO:0000256" key="7">
    <source>
        <dbReference type="ARBA" id="ARBA00022824"/>
    </source>
</evidence>
<comment type="function">
    <text evidence="1 10">Subunit of the oligosaccharyl transferase (OST) complex that catalyzes the initial transfer of a defined glycan (Glc(3)Man(9)GlcNAc(2) in eukaryotes) from the lipid carrier dolichol-pyrophosphate to an asparagine residue within an Asn-X-Ser/Thr consensus motif in nascent polypeptide chains, the first step in protein N-glycosylation. N-glycosylation occurs cotranslationally and the complex associates with the Sec61 complex at the channel-forming translocon complex that mediates protein translocation across the endoplasmic reticulum (ER). All subunits are required for a maximal enzyme activity.</text>
</comment>
<dbReference type="GO" id="GO:0008250">
    <property type="term" value="C:oligosaccharyltransferase complex"/>
    <property type="evidence" value="ECO:0007669"/>
    <property type="project" value="UniProtKB-UniRule"/>
</dbReference>
<dbReference type="Pfam" id="PF04597">
    <property type="entry name" value="Ribophorin_I"/>
    <property type="match status" value="1"/>
</dbReference>
<comment type="similarity">
    <text evidence="4 10">Belongs to the OST1 family.</text>
</comment>
<sequence length="475" mass="54096">MGLTSNLISSLLLISYSSAKNLKFPKLINDNVIRNLDLSNSYLKETISVVITSEEAKPIDDYYFSTPLSTNGSIAKLEVIDKKDKKVLETELSKVQGDKQYYQVKLNSPVTSEEKQAIAIKIYYFDSVKPYPQTIQHTESQKFLFEGNVYFDSPFTSKKQKTSLKLPSVTVHSHTKNPEPALLNKNILTYGPYSNIEANKESTVKVHYDSSKPYIYATEAHRDIELNHWTKDIWVEENYSITNKGPKLTGEFSRVTHAYSKMQALNTATYLESLEMDLPFDANEAYFRDQIGNVSTSNFRLSKSKSKPANFKITPRYPIYGGWKYTWYQGYHLNLFNHVSEASSPDTYTLSFPLLQNFVDTELPIEKFSWKLILPERAELISYDISLPGAKIETIRHYGLLDSVGRTSLLITVDNIGDFSQSQLTFTYQYTFFAMIQKPLVALSFGFGFIALVVIAYNGLSSLKLDSKKKAKKTN</sequence>
<keyword evidence="9 10" id="KW-0472">Membrane</keyword>
<evidence type="ECO:0000256" key="8">
    <source>
        <dbReference type="ARBA" id="ARBA00022989"/>
    </source>
</evidence>
<organism evidence="11 12">
    <name type="scientific">Conidiobolus coronatus (strain ATCC 28846 / CBS 209.66 / NRRL 28638)</name>
    <name type="common">Delacroixia coronata</name>
    <dbReference type="NCBI Taxonomy" id="796925"/>
    <lineage>
        <taxon>Eukaryota</taxon>
        <taxon>Fungi</taxon>
        <taxon>Fungi incertae sedis</taxon>
        <taxon>Zoopagomycota</taxon>
        <taxon>Entomophthoromycotina</taxon>
        <taxon>Entomophthoromycetes</taxon>
        <taxon>Entomophthorales</taxon>
        <taxon>Ancylistaceae</taxon>
        <taxon>Conidiobolus</taxon>
    </lineage>
</organism>
<keyword evidence="8 10" id="KW-1133">Transmembrane helix</keyword>
<evidence type="ECO:0000256" key="2">
    <source>
        <dbReference type="ARBA" id="ARBA00004115"/>
    </source>
</evidence>
<dbReference type="GO" id="GO:0018279">
    <property type="term" value="P:protein N-linked glycosylation via asparagine"/>
    <property type="evidence" value="ECO:0007669"/>
    <property type="project" value="TreeGrafter"/>
</dbReference>
<evidence type="ECO:0000313" key="11">
    <source>
        <dbReference type="EMBL" id="KXN72947.1"/>
    </source>
</evidence>
<protein>
    <recommendedName>
        <fullName evidence="10">Dolichyl-diphosphooligosaccharide--protein glycosyltransferase subunit 1</fullName>
    </recommendedName>
</protein>
<evidence type="ECO:0000256" key="9">
    <source>
        <dbReference type="ARBA" id="ARBA00023136"/>
    </source>
</evidence>
<comment type="subunit">
    <text evidence="10">Component of the oligosaccharyltransferase (OST) complex.</text>
</comment>
<gene>
    <name evidence="11" type="ORF">CONCODRAFT_81309</name>
</gene>
<comment type="subcellular location">
    <subcellularLocation>
        <location evidence="2 10">Endoplasmic reticulum membrane</location>
        <topology evidence="2 10">Single-pass type I membrane protein</topology>
    </subcellularLocation>
</comment>
<keyword evidence="6 10" id="KW-0732">Signal</keyword>
<feature type="signal peptide" evidence="10">
    <location>
        <begin position="1"/>
        <end position="19"/>
    </location>
</feature>
<dbReference type="Proteomes" id="UP000070444">
    <property type="component" value="Unassembled WGS sequence"/>
</dbReference>
<proteinExistence type="inferred from homology"/>
<evidence type="ECO:0000256" key="10">
    <source>
        <dbReference type="RuleBase" id="RU361143"/>
    </source>
</evidence>
<dbReference type="OrthoDB" id="310030at2759"/>
<name>A0A137PD72_CONC2</name>
<evidence type="ECO:0000256" key="3">
    <source>
        <dbReference type="ARBA" id="ARBA00004922"/>
    </source>
</evidence>
<evidence type="ECO:0000256" key="6">
    <source>
        <dbReference type="ARBA" id="ARBA00022729"/>
    </source>
</evidence>
<dbReference type="EMBL" id="KQ964444">
    <property type="protein sequence ID" value="KXN72947.1"/>
    <property type="molecule type" value="Genomic_DNA"/>
</dbReference>
<evidence type="ECO:0000313" key="12">
    <source>
        <dbReference type="Proteomes" id="UP000070444"/>
    </source>
</evidence>
<keyword evidence="7 10" id="KW-0256">Endoplasmic reticulum</keyword>
<dbReference type="PANTHER" id="PTHR21049:SF0">
    <property type="entry name" value="DOLICHYL-DIPHOSPHOOLIGOSACCHARIDE--PROTEIN GLYCOSYLTRANSFERASE SUBUNIT 1"/>
    <property type="match status" value="1"/>
</dbReference>
<keyword evidence="5 10" id="KW-0812">Transmembrane</keyword>
<feature type="chain" id="PRO_5007230199" description="Dolichyl-diphosphooligosaccharide--protein glycosyltransferase subunit 1" evidence="10">
    <location>
        <begin position="20"/>
        <end position="475"/>
    </location>
</feature>
<comment type="pathway">
    <text evidence="3 10">Protein modification; protein glycosylation.</text>
</comment>
<evidence type="ECO:0000256" key="4">
    <source>
        <dbReference type="ARBA" id="ARBA00008905"/>
    </source>
</evidence>
<evidence type="ECO:0000256" key="5">
    <source>
        <dbReference type="ARBA" id="ARBA00022692"/>
    </source>
</evidence>